<evidence type="ECO:0000256" key="4">
    <source>
        <dbReference type="PROSITE-ProRule" id="PRU00335"/>
    </source>
</evidence>
<dbReference type="PANTHER" id="PTHR30055:SF240">
    <property type="entry name" value="HTH-TYPE TRANSCRIPTIONAL REGULATOR ACRR"/>
    <property type="match status" value="1"/>
</dbReference>
<gene>
    <name evidence="6" type="ORF">B597_006745</name>
</gene>
<sequence>MARRTAAEAELTRRKILMAANEVFWDEGVDNAALATVAKMAGVTRGAVYWHFKDKHAILNALFDELSIPLRQPVPRNACLDNAWTWLARVLLNTVGDDTARKLLSIMFLQGPTGECGIIRDGLTRLRKQFMRQIAAILESASRNGEISPDINLEMVEALFQSAISGLLYECLQQPENKESLIRSVLESLLCLIKSPPEHLLKVSVASGNCPNT</sequence>
<dbReference type="InterPro" id="IPR001647">
    <property type="entry name" value="HTH_TetR"/>
</dbReference>
<dbReference type="RefSeq" id="WP_003296465.1">
    <property type="nucleotide sequence ID" value="NZ_KK020675.1"/>
</dbReference>
<dbReference type="PROSITE" id="PS50977">
    <property type="entry name" value="HTH_TETR_2"/>
    <property type="match status" value="1"/>
</dbReference>
<dbReference type="Gene3D" id="1.10.357.10">
    <property type="entry name" value="Tetracycline Repressor, domain 2"/>
    <property type="match status" value="1"/>
</dbReference>
<dbReference type="PANTHER" id="PTHR30055">
    <property type="entry name" value="HTH-TYPE TRANSCRIPTIONAL REGULATOR RUTR"/>
    <property type="match status" value="1"/>
</dbReference>
<evidence type="ECO:0000259" key="5">
    <source>
        <dbReference type="PROSITE" id="PS50977"/>
    </source>
</evidence>
<dbReference type="eggNOG" id="COG1309">
    <property type="taxonomic scope" value="Bacteria"/>
</dbReference>
<name>A0A061JQE1_STUST</name>
<feature type="domain" description="HTH tetR-type" evidence="5">
    <location>
        <begin position="10"/>
        <end position="70"/>
    </location>
</feature>
<evidence type="ECO:0000256" key="3">
    <source>
        <dbReference type="ARBA" id="ARBA00023163"/>
    </source>
</evidence>
<evidence type="ECO:0000313" key="6">
    <source>
        <dbReference type="EMBL" id="EWC41956.1"/>
    </source>
</evidence>
<dbReference type="OrthoDB" id="5816932at2"/>
<protein>
    <submittedName>
        <fullName evidence="6">TetR family transcriptional regulator</fullName>
    </submittedName>
</protein>
<keyword evidence="1" id="KW-0805">Transcription regulation</keyword>
<dbReference type="InterPro" id="IPR009057">
    <property type="entry name" value="Homeodomain-like_sf"/>
</dbReference>
<evidence type="ECO:0000256" key="1">
    <source>
        <dbReference type="ARBA" id="ARBA00023015"/>
    </source>
</evidence>
<accession>A0A061JQE1</accession>
<organism evidence="6 7">
    <name type="scientific">Stutzerimonas stutzeri KOS6</name>
    <dbReference type="NCBI Taxonomy" id="1218352"/>
    <lineage>
        <taxon>Bacteria</taxon>
        <taxon>Pseudomonadati</taxon>
        <taxon>Pseudomonadota</taxon>
        <taxon>Gammaproteobacteria</taxon>
        <taxon>Pseudomonadales</taxon>
        <taxon>Pseudomonadaceae</taxon>
        <taxon>Stutzerimonas</taxon>
    </lineage>
</organism>
<evidence type="ECO:0000256" key="2">
    <source>
        <dbReference type="ARBA" id="ARBA00023125"/>
    </source>
</evidence>
<feature type="DNA-binding region" description="H-T-H motif" evidence="4">
    <location>
        <begin position="33"/>
        <end position="52"/>
    </location>
</feature>
<dbReference type="PRINTS" id="PR00455">
    <property type="entry name" value="HTHTETR"/>
</dbReference>
<evidence type="ECO:0000313" key="7">
    <source>
        <dbReference type="Proteomes" id="UP000026923"/>
    </source>
</evidence>
<dbReference type="HOGENOM" id="CLU_069356_12_3_6"/>
<dbReference type="GO" id="GO:0003700">
    <property type="term" value="F:DNA-binding transcription factor activity"/>
    <property type="evidence" value="ECO:0007669"/>
    <property type="project" value="TreeGrafter"/>
</dbReference>
<dbReference type="EMBL" id="AMCZ02000006">
    <property type="protein sequence ID" value="EWC41956.1"/>
    <property type="molecule type" value="Genomic_DNA"/>
</dbReference>
<dbReference type="Proteomes" id="UP000026923">
    <property type="component" value="Unassembled WGS sequence"/>
</dbReference>
<dbReference type="GO" id="GO:0000976">
    <property type="term" value="F:transcription cis-regulatory region binding"/>
    <property type="evidence" value="ECO:0007669"/>
    <property type="project" value="TreeGrafter"/>
</dbReference>
<dbReference type="InterPro" id="IPR036271">
    <property type="entry name" value="Tet_transcr_reg_TetR-rel_C_sf"/>
</dbReference>
<dbReference type="InterPro" id="IPR050109">
    <property type="entry name" value="HTH-type_TetR-like_transc_reg"/>
</dbReference>
<keyword evidence="3" id="KW-0804">Transcription</keyword>
<dbReference type="SUPFAM" id="SSF48498">
    <property type="entry name" value="Tetracyclin repressor-like, C-terminal domain"/>
    <property type="match status" value="1"/>
</dbReference>
<proteinExistence type="predicted"/>
<dbReference type="AlphaFoldDB" id="A0A061JQE1"/>
<reference evidence="6 7" key="1">
    <citation type="journal article" date="2013" name="Genome Announc.">
        <title>Draft Genome of the Nitrogen-Fixing Bacterium Pseudomonas stutzeri Strain KOS6 Isolated from Industrial Hydrocarbon Sludge.</title>
        <authorList>
            <person name="Grigoryeva T.V."/>
            <person name="Laikov A.V."/>
            <person name="Naumova R.P."/>
            <person name="Manolov A.I."/>
            <person name="Larin A.K."/>
            <person name="Karpova I.Y."/>
            <person name="Semashko T.A."/>
            <person name="Alexeev D.G."/>
            <person name="Kostryukova E.S."/>
            <person name="Muller R."/>
            <person name="Govorun V.M."/>
        </authorList>
    </citation>
    <scope>NUCLEOTIDE SEQUENCE [LARGE SCALE GENOMIC DNA]</scope>
    <source>
        <strain evidence="6 7">KOS6</strain>
    </source>
</reference>
<dbReference type="Pfam" id="PF00440">
    <property type="entry name" value="TetR_N"/>
    <property type="match status" value="1"/>
</dbReference>
<dbReference type="SUPFAM" id="SSF46689">
    <property type="entry name" value="Homeodomain-like"/>
    <property type="match status" value="1"/>
</dbReference>
<keyword evidence="2 4" id="KW-0238">DNA-binding</keyword>
<comment type="caution">
    <text evidence="6">The sequence shown here is derived from an EMBL/GenBank/DDBJ whole genome shotgun (WGS) entry which is preliminary data.</text>
</comment>